<dbReference type="RefSeq" id="WP_160407707.1">
    <property type="nucleotide sequence ID" value="NZ_WSES01000002.1"/>
</dbReference>
<keyword evidence="1" id="KW-0732">Signal</keyword>
<evidence type="ECO:0008006" key="4">
    <source>
        <dbReference type="Google" id="ProtNLM"/>
    </source>
</evidence>
<proteinExistence type="predicted"/>
<feature type="signal peptide" evidence="1">
    <location>
        <begin position="1"/>
        <end position="20"/>
    </location>
</feature>
<protein>
    <recommendedName>
        <fullName evidence="4">Phenol degradation protein meta</fullName>
    </recommendedName>
</protein>
<accession>A0A7X3K658</accession>
<evidence type="ECO:0000313" key="2">
    <source>
        <dbReference type="EMBL" id="MVW59554.1"/>
    </source>
</evidence>
<gene>
    <name evidence="2" type="ORF">GPY61_06395</name>
</gene>
<feature type="chain" id="PRO_5030770103" description="Phenol degradation protein meta" evidence="1">
    <location>
        <begin position="21"/>
        <end position="292"/>
    </location>
</feature>
<dbReference type="EMBL" id="WSES01000002">
    <property type="protein sequence ID" value="MVW59554.1"/>
    <property type="molecule type" value="Genomic_DNA"/>
</dbReference>
<comment type="caution">
    <text evidence="2">The sequence shown here is derived from an EMBL/GenBank/DDBJ whole genome shotgun (WGS) entry which is preliminary data.</text>
</comment>
<reference evidence="2 3" key="1">
    <citation type="submission" date="2019-12" db="EMBL/GenBank/DDBJ databases">
        <authorList>
            <person name="Li C."/>
            <person name="Zhao J."/>
        </authorList>
    </citation>
    <scope>NUCLEOTIDE SEQUENCE [LARGE SCALE GENOMIC DNA]</scope>
    <source>
        <strain evidence="2 3">NEAU-DD11</strain>
    </source>
</reference>
<dbReference type="Proteomes" id="UP000443353">
    <property type="component" value="Unassembled WGS sequence"/>
</dbReference>
<evidence type="ECO:0000256" key="1">
    <source>
        <dbReference type="SAM" id="SignalP"/>
    </source>
</evidence>
<dbReference type="Pfam" id="PF13557">
    <property type="entry name" value="Phenol_MetA_deg"/>
    <property type="match status" value="1"/>
</dbReference>
<dbReference type="AlphaFoldDB" id="A0A7X3K658"/>
<name>A0A7X3K658_9BURK</name>
<sequence>MKRASIPGFALAFACGIAGATEGGGLGVYPDGLENFMSGALPPPGVYGIAYAGHLRYDSVRDGAGHAVAVPNFGVRVDVVAPRLVWVTGYSLLGGQLALHAVAPLLDVDMHAGPGRWHSRGLGDMTFGTALGYHASPDLHYLFALDVVAPTGRYDRTDPSSLGKNVWTMQPVFALSRMKAQGWNVDVKAMADFNGTNHATGTRSGRALHADYALGWGCGNGWVAGVGGHVYRQVSDDTGPGAAGRARALALGPSLKYDSGKGWFVTAKLQREFDVRNRPRGEQFHVKAVLPL</sequence>
<organism evidence="2 3">
    <name type="scientific">Massilia cellulosiltytica</name>
    <dbReference type="NCBI Taxonomy" id="2683234"/>
    <lineage>
        <taxon>Bacteria</taxon>
        <taxon>Pseudomonadati</taxon>
        <taxon>Pseudomonadota</taxon>
        <taxon>Betaproteobacteria</taxon>
        <taxon>Burkholderiales</taxon>
        <taxon>Oxalobacteraceae</taxon>
        <taxon>Telluria group</taxon>
        <taxon>Massilia</taxon>
    </lineage>
</organism>
<dbReference type="InterPro" id="IPR025737">
    <property type="entry name" value="FApF"/>
</dbReference>
<keyword evidence="3" id="KW-1185">Reference proteome</keyword>
<evidence type="ECO:0000313" key="3">
    <source>
        <dbReference type="Proteomes" id="UP000443353"/>
    </source>
</evidence>
<dbReference type="PROSITE" id="PS51257">
    <property type="entry name" value="PROKAR_LIPOPROTEIN"/>
    <property type="match status" value="1"/>
</dbReference>